<evidence type="ECO:0000256" key="2">
    <source>
        <dbReference type="ARBA" id="ARBA00022737"/>
    </source>
</evidence>
<dbReference type="EMBL" id="JBHSOW010000037">
    <property type="protein sequence ID" value="MFC5649517.1"/>
    <property type="molecule type" value="Genomic_DNA"/>
</dbReference>
<gene>
    <name evidence="6" type="ORF">ACFPYJ_10300</name>
</gene>
<evidence type="ECO:0000256" key="4">
    <source>
        <dbReference type="ARBA" id="ARBA00023065"/>
    </source>
</evidence>
<sequence>MLMNRKRTALALLAFFVMITIVLLDPHHTANASSQGELAFDYSGRFTVNETEGTVSLTVIRTMGSAGAVTIDYYTRDKENVPASHPARPGQDFEAVSGTLVFADGESAKTIVVPLINDSLYEEYPESFVIELKNPTGGATLSKTSYFCGVTIISDDDPNSTNVIRAEKMINGEGDGYARVRLTRKNPTNDEVLIHYQTSPGTAQSPSDYDEAAGVIAFAPGETVKVLTIPVHDDNYAEEAEYFFVAFQNVSEENVYVNLLDPDTRISYVDNDRAYVRFKDPVVYAMEETRGAYIKVTRTGERPITVEYETIAGTAAAGTDFTAARKTLSFTKGEVSKTIFVPLLDDSLAEYMESFTIRLFDPIGGVIIETETIEVHILDKDHLT</sequence>
<evidence type="ECO:0000256" key="1">
    <source>
        <dbReference type="ARBA" id="ARBA00022729"/>
    </source>
</evidence>
<dbReference type="InterPro" id="IPR038081">
    <property type="entry name" value="CalX-like_sf"/>
</dbReference>
<keyword evidence="1" id="KW-0732">Signal</keyword>
<keyword evidence="3" id="KW-0106">Calcium</keyword>
<keyword evidence="2" id="KW-0677">Repeat</keyword>
<dbReference type="Pfam" id="PF03160">
    <property type="entry name" value="Calx-beta"/>
    <property type="match status" value="3"/>
</dbReference>
<dbReference type="RefSeq" id="WP_379188044.1">
    <property type="nucleotide sequence ID" value="NZ_JBHSOW010000037.1"/>
</dbReference>
<keyword evidence="4" id="KW-0406">Ion transport</keyword>
<dbReference type="PANTHER" id="PTHR11878">
    <property type="entry name" value="SODIUM/CALCIUM EXCHANGER"/>
    <property type="match status" value="1"/>
</dbReference>
<feature type="domain" description="Calx-beta" evidence="5">
    <location>
        <begin position="264"/>
        <end position="360"/>
    </location>
</feature>
<dbReference type="Gene3D" id="2.60.40.2030">
    <property type="match status" value="3"/>
</dbReference>
<feature type="domain" description="Calx-beta" evidence="5">
    <location>
        <begin position="150"/>
        <end position="248"/>
    </location>
</feature>
<dbReference type="PANTHER" id="PTHR11878:SF65">
    <property type="entry name" value="NA_CA-EXCHANGE PROTEIN, ISOFORM G"/>
    <property type="match status" value="1"/>
</dbReference>
<evidence type="ECO:0000256" key="3">
    <source>
        <dbReference type="ARBA" id="ARBA00022837"/>
    </source>
</evidence>
<comment type="caution">
    <text evidence="6">The sequence shown here is derived from an EMBL/GenBank/DDBJ whole genome shotgun (WGS) entry which is preliminary data.</text>
</comment>
<evidence type="ECO:0000313" key="6">
    <source>
        <dbReference type="EMBL" id="MFC5649517.1"/>
    </source>
</evidence>
<proteinExistence type="predicted"/>
<name>A0ABW0VWZ5_9BACL</name>
<dbReference type="SUPFAM" id="SSF141072">
    <property type="entry name" value="CalX-like"/>
    <property type="match status" value="3"/>
</dbReference>
<protein>
    <submittedName>
        <fullName evidence="6">Calx-beta domain-containing protein</fullName>
    </submittedName>
</protein>
<accession>A0ABW0VWZ5</accession>
<dbReference type="InterPro" id="IPR003644">
    <property type="entry name" value="Calx_beta"/>
</dbReference>
<dbReference type="SMART" id="SM00237">
    <property type="entry name" value="Calx_beta"/>
    <property type="match status" value="3"/>
</dbReference>
<dbReference type="InterPro" id="IPR051171">
    <property type="entry name" value="CaCA"/>
</dbReference>
<keyword evidence="4" id="KW-0813">Transport</keyword>
<reference evidence="7" key="1">
    <citation type="journal article" date="2019" name="Int. J. Syst. Evol. Microbiol.">
        <title>The Global Catalogue of Microorganisms (GCM) 10K type strain sequencing project: providing services to taxonomists for standard genome sequencing and annotation.</title>
        <authorList>
            <consortium name="The Broad Institute Genomics Platform"/>
            <consortium name="The Broad Institute Genome Sequencing Center for Infectious Disease"/>
            <person name="Wu L."/>
            <person name="Ma J."/>
        </authorList>
    </citation>
    <scope>NUCLEOTIDE SEQUENCE [LARGE SCALE GENOMIC DNA]</scope>
    <source>
        <strain evidence="7">CGMCC 1.3240</strain>
    </source>
</reference>
<organism evidence="6 7">
    <name type="scientific">Paenibacillus solisilvae</name>
    <dbReference type="NCBI Taxonomy" id="2486751"/>
    <lineage>
        <taxon>Bacteria</taxon>
        <taxon>Bacillati</taxon>
        <taxon>Bacillota</taxon>
        <taxon>Bacilli</taxon>
        <taxon>Bacillales</taxon>
        <taxon>Paenibacillaceae</taxon>
        <taxon>Paenibacillus</taxon>
    </lineage>
</organism>
<feature type="domain" description="Calx-beta" evidence="5">
    <location>
        <begin position="19"/>
        <end position="133"/>
    </location>
</feature>
<evidence type="ECO:0000259" key="5">
    <source>
        <dbReference type="SMART" id="SM00237"/>
    </source>
</evidence>
<dbReference type="Proteomes" id="UP001596047">
    <property type="component" value="Unassembled WGS sequence"/>
</dbReference>
<keyword evidence="7" id="KW-1185">Reference proteome</keyword>
<evidence type="ECO:0000313" key="7">
    <source>
        <dbReference type="Proteomes" id="UP001596047"/>
    </source>
</evidence>